<evidence type="ECO:0000256" key="7">
    <source>
        <dbReference type="ARBA" id="ARBA00022840"/>
    </source>
</evidence>
<feature type="binding site" evidence="10">
    <location>
        <begin position="327"/>
        <end position="336"/>
    </location>
    <ligand>
        <name>ATP</name>
        <dbReference type="ChEBI" id="CHEBI:30616"/>
    </ligand>
</feature>
<sequence length="437" mass="48698">MAPASLLPQTYPETQFEKASSLAAPMNRLLDRVASDGDWLTKVLEGSAASDPDFTGRLLSLHNKIRKKTGPQSSKARLGVIRSDYMLSNSVIKQIELNTIASSFGGLSTRISKMHAYLIRRFDLDFEGRRQPENDKLIDSLAESLFVAHEDYLSKNGIESAVIIFVVQEGESNTSDQNILEAALYSNHGVRVERRTLQQIFSEAKTDDYSKILTLNGEDVSVCYFRSGYAPKDYEVETDKAWKAREIMEESRSVMCPTLGYQLAGTKKVQQELERDGGVERFCEDEEEIRRIREVFAGLWALGEGMTKEDKKAAAEAMVSPEKFVMKPQREGGGYNFYGQQIKEKMEEAGGAENLDEFILMERLEPPKQDATLLRGGRVEGRGPSISELGIFACIYVSEDGEEMVNDYSGYLLRTKFDGVDEGGVASGFATLSSIVL</sequence>
<dbReference type="Pfam" id="PF03917">
    <property type="entry name" value="GSH_synth_ATP"/>
    <property type="match status" value="1"/>
</dbReference>
<dbReference type="Gene3D" id="1.10.1080.10">
    <property type="entry name" value="Glutathione Synthetase, Chain A, domain 3"/>
    <property type="match status" value="1"/>
</dbReference>
<dbReference type="InterPro" id="IPR037013">
    <property type="entry name" value="GSH-S_sub-bd_sf"/>
</dbReference>
<gene>
    <name evidence="14" type="ORF">TrST_g11530</name>
</gene>
<comment type="similarity">
    <text evidence="2 9">Belongs to the eukaryotic GSH synthase family.</text>
</comment>
<feature type="binding site" evidence="10">
    <location>
        <position position="338"/>
    </location>
    <ligand>
        <name>ATP</name>
        <dbReference type="ChEBI" id="CHEBI:30616"/>
    </ligand>
</feature>
<dbReference type="GO" id="GO:0005524">
    <property type="term" value="F:ATP binding"/>
    <property type="evidence" value="ECO:0007669"/>
    <property type="project" value="UniProtKB-UniRule"/>
</dbReference>
<evidence type="ECO:0000256" key="8">
    <source>
        <dbReference type="ARBA" id="ARBA00022842"/>
    </source>
</evidence>
<keyword evidence="3 9" id="KW-0436">Ligase</keyword>
<feature type="binding site" evidence="10">
    <location>
        <position position="82"/>
    </location>
    <ligand>
        <name>substrate</name>
    </ligand>
</feature>
<feature type="binding site" evidence="11">
    <location>
        <position position="331"/>
    </location>
    <ligand>
        <name>Mg(2+)</name>
        <dbReference type="ChEBI" id="CHEBI:18420"/>
    </ligand>
</feature>
<reference evidence="15" key="1">
    <citation type="journal article" date="2023" name="Commun. Biol.">
        <title>Genome analysis of Parmales, the sister group of diatoms, reveals the evolutionary specialization of diatoms from phago-mixotrophs to photoautotrophs.</title>
        <authorList>
            <person name="Ban H."/>
            <person name="Sato S."/>
            <person name="Yoshikawa S."/>
            <person name="Yamada K."/>
            <person name="Nakamura Y."/>
            <person name="Ichinomiya M."/>
            <person name="Sato N."/>
            <person name="Blanc-Mathieu R."/>
            <person name="Endo H."/>
            <person name="Kuwata A."/>
            <person name="Ogata H."/>
        </authorList>
    </citation>
    <scope>NUCLEOTIDE SEQUENCE [LARGE SCALE GENOMIC DNA]</scope>
    <source>
        <strain evidence="15">NIES 3701</strain>
    </source>
</reference>
<dbReference type="GO" id="GO:0000287">
    <property type="term" value="F:magnesium ion binding"/>
    <property type="evidence" value="ECO:0007669"/>
    <property type="project" value="UniProtKB-UniRule"/>
</dbReference>
<feature type="binding site" evidence="11">
    <location>
        <position position="96"/>
    </location>
    <ligand>
        <name>Mg(2+)</name>
        <dbReference type="ChEBI" id="CHEBI:18420"/>
    </ligand>
</feature>
<dbReference type="InterPro" id="IPR004887">
    <property type="entry name" value="GSH_synth_subst-bd"/>
</dbReference>
<feature type="binding site" evidence="12">
    <location>
        <begin position="100"/>
        <end position="103"/>
    </location>
    <ligand>
        <name>substrate</name>
    </ligand>
</feature>
<evidence type="ECO:0000256" key="11">
    <source>
        <dbReference type="PIRSR" id="PIRSR001558-2"/>
    </source>
</evidence>
<dbReference type="InterPro" id="IPR005615">
    <property type="entry name" value="Glutathione_synthase"/>
</dbReference>
<evidence type="ECO:0000256" key="5">
    <source>
        <dbReference type="ARBA" id="ARBA00022723"/>
    </source>
</evidence>
<dbReference type="SUPFAM" id="SSF56059">
    <property type="entry name" value="Glutathione synthetase ATP-binding domain-like"/>
    <property type="match status" value="1"/>
</dbReference>
<dbReference type="PANTHER" id="PTHR11130">
    <property type="entry name" value="GLUTATHIONE SYNTHETASE"/>
    <property type="match status" value="1"/>
</dbReference>
<comment type="pathway">
    <text evidence="1 9">Sulfur metabolism; glutathione biosynthesis; glutathione from L-cysteine and L-glutamate: step 2/2.</text>
</comment>
<dbReference type="InterPro" id="IPR016185">
    <property type="entry name" value="PreATP-grasp_dom_sf"/>
</dbReference>
<dbReference type="GO" id="GO:0005829">
    <property type="term" value="C:cytosol"/>
    <property type="evidence" value="ECO:0007669"/>
    <property type="project" value="TreeGrafter"/>
</dbReference>
<dbReference type="Gene3D" id="3.30.1490.50">
    <property type="match status" value="1"/>
</dbReference>
<keyword evidence="5 9" id="KW-0479">Metal-binding</keyword>
<dbReference type="GO" id="GO:0004363">
    <property type="term" value="F:glutathione synthase activity"/>
    <property type="evidence" value="ECO:0007669"/>
    <property type="project" value="UniProtKB-UniRule"/>
</dbReference>
<dbReference type="EMBL" id="BRXY01000580">
    <property type="protein sequence ID" value="GMI01389.1"/>
    <property type="molecule type" value="Genomic_DNA"/>
</dbReference>
<dbReference type="Gene3D" id="3.30.1490.80">
    <property type="match status" value="1"/>
</dbReference>
<feature type="domain" description="Glutathione synthase substrate-binding" evidence="13">
    <location>
        <begin position="161"/>
        <end position="264"/>
    </location>
</feature>
<protein>
    <recommendedName>
        <fullName evidence="9">Glutathione synthetase</fullName>
        <shortName evidence="9">GSH-S</shortName>
        <ecNumber evidence="9">6.3.2.3</ecNumber>
    </recommendedName>
</protein>
<keyword evidence="4 9" id="KW-0317">Glutathione biosynthesis</keyword>
<comment type="cofactor">
    <cofactor evidence="9 11">
        <name>Mg(2+)</name>
        <dbReference type="ChEBI" id="CHEBI:18420"/>
    </cofactor>
    <text evidence="9 11">Binds 1 Mg(2+) ion per subunit.</text>
</comment>
<feature type="binding site" evidence="10">
    <location>
        <position position="267"/>
    </location>
    <ligand>
        <name>ATP</name>
        <dbReference type="ChEBI" id="CHEBI:30616"/>
    </ligand>
</feature>
<evidence type="ECO:0000256" key="4">
    <source>
        <dbReference type="ARBA" id="ARBA00022684"/>
    </source>
</evidence>
<evidence type="ECO:0000313" key="14">
    <source>
        <dbReference type="EMBL" id="GMI01389.1"/>
    </source>
</evidence>
<feature type="binding site" evidence="12">
    <location>
        <begin position="226"/>
        <end position="229"/>
    </location>
    <ligand>
        <name>substrate</name>
    </ligand>
</feature>
<feature type="binding site" evidence="10">
    <location>
        <position position="388"/>
    </location>
    <ligand>
        <name>ATP</name>
        <dbReference type="ChEBI" id="CHEBI:30616"/>
    </ligand>
</feature>
<dbReference type="NCBIfam" id="TIGR01986">
    <property type="entry name" value="glut_syn_euk"/>
    <property type="match status" value="1"/>
</dbReference>
<dbReference type="SUPFAM" id="SSF52440">
    <property type="entry name" value="PreATP-grasp domain"/>
    <property type="match status" value="1"/>
</dbReference>
<dbReference type="InterPro" id="IPR014049">
    <property type="entry name" value="Glutathione_synthase_N_euk"/>
</dbReference>
<evidence type="ECO:0000256" key="3">
    <source>
        <dbReference type="ARBA" id="ARBA00022598"/>
    </source>
</evidence>
<proteinExistence type="inferred from homology"/>
<feature type="binding site" evidence="10">
    <location>
        <position position="177"/>
    </location>
    <ligand>
        <name>substrate</name>
    </ligand>
</feature>
<comment type="caution">
    <text evidence="14">The sequence shown here is derived from an EMBL/GenBank/DDBJ whole genome shotgun (WGS) entry which is preliminary data.</text>
</comment>
<evidence type="ECO:0000313" key="15">
    <source>
        <dbReference type="Proteomes" id="UP001165085"/>
    </source>
</evidence>
<feature type="binding site" evidence="10">
    <location>
        <position position="416"/>
    </location>
    <ligand>
        <name>ATP</name>
        <dbReference type="ChEBI" id="CHEBI:30616"/>
    </ligand>
</feature>
<feature type="binding site" evidence="10">
    <location>
        <position position="414"/>
    </location>
    <ligand>
        <name>substrate</name>
    </ligand>
</feature>
<dbReference type="PIRSF" id="PIRSF001558">
    <property type="entry name" value="GSHase"/>
    <property type="match status" value="1"/>
</dbReference>
<evidence type="ECO:0000256" key="10">
    <source>
        <dbReference type="PIRSR" id="PIRSR001558-1"/>
    </source>
</evidence>
<dbReference type="Gene3D" id="3.40.50.1760">
    <property type="entry name" value="Glutathione synthase, substrate-binding domain superfamily, eukaryotic"/>
    <property type="match status" value="1"/>
</dbReference>
<organism evidence="14 15">
    <name type="scientific">Triparma strigata</name>
    <dbReference type="NCBI Taxonomy" id="1606541"/>
    <lineage>
        <taxon>Eukaryota</taxon>
        <taxon>Sar</taxon>
        <taxon>Stramenopiles</taxon>
        <taxon>Ochrophyta</taxon>
        <taxon>Bolidophyceae</taxon>
        <taxon>Parmales</taxon>
        <taxon>Triparmaceae</taxon>
        <taxon>Triparma</taxon>
    </lineage>
</organism>
<keyword evidence="6 9" id="KW-0547">Nucleotide-binding</keyword>
<evidence type="ECO:0000256" key="1">
    <source>
        <dbReference type="ARBA" id="ARBA00004965"/>
    </source>
</evidence>
<dbReference type="Proteomes" id="UP001165085">
    <property type="component" value="Unassembled WGS sequence"/>
</dbReference>
<evidence type="ECO:0000256" key="2">
    <source>
        <dbReference type="ARBA" id="ARBA00010385"/>
    </source>
</evidence>
<feature type="binding site" evidence="10">
    <location>
        <position position="422"/>
    </location>
    <ligand>
        <name>ATP</name>
        <dbReference type="ChEBI" id="CHEBI:30616"/>
    </ligand>
</feature>
<dbReference type="OrthoDB" id="2020073at2759"/>
<feature type="binding site" evidence="12">
    <location>
        <begin position="171"/>
        <end position="173"/>
    </location>
    <ligand>
        <name>substrate</name>
    </ligand>
</feature>
<dbReference type="Gene3D" id="3.30.470.20">
    <property type="entry name" value="ATP-grasp fold, B domain"/>
    <property type="match status" value="1"/>
</dbReference>
<keyword evidence="8 9" id="KW-0460">Magnesium</keyword>
<dbReference type="AlphaFoldDB" id="A0A9W7F338"/>
<dbReference type="EC" id="6.3.2.3" evidence="9"/>
<evidence type="ECO:0000256" key="9">
    <source>
        <dbReference type="PIRNR" id="PIRNR001558"/>
    </source>
</evidence>
<dbReference type="Pfam" id="PF03199">
    <property type="entry name" value="GSH_synthase"/>
    <property type="match status" value="1"/>
</dbReference>
<evidence type="ECO:0000256" key="6">
    <source>
        <dbReference type="ARBA" id="ARBA00022741"/>
    </source>
</evidence>
<name>A0A9W7F338_9STRA</name>
<dbReference type="InterPro" id="IPR014042">
    <property type="entry name" value="Glutathione_synthase_a-hlx"/>
</dbReference>
<evidence type="ECO:0000259" key="13">
    <source>
        <dbReference type="Pfam" id="PF03199"/>
    </source>
</evidence>
<keyword evidence="7 9" id="KW-0067">ATP-binding</keyword>
<feature type="binding site" evidence="10">
    <location>
        <position position="96"/>
    </location>
    <ligand>
        <name>ATP</name>
        <dbReference type="ChEBI" id="CHEBI:30616"/>
    </ligand>
</feature>
<keyword evidence="15" id="KW-1185">Reference proteome</keyword>
<dbReference type="PANTHER" id="PTHR11130:SF0">
    <property type="entry name" value="GLUTATHIONE SYNTHETASE"/>
    <property type="match status" value="1"/>
</dbReference>
<evidence type="ECO:0000256" key="12">
    <source>
        <dbReference type="PIRSR" id="PIRSR001558-3"/>
    </source>
</evidence>
<feature type="binding site" evidence="12">
    <location>
        <begin position="425"/>
        <end position="426"/>
    </location>
    <ligand>
        <name>substrate</name>
    </ligand>
</feature>
<dbReference type="GO" id="GO:0043295">
    <property type="term" value="F:glutathione binding"/>
    <property type="evidence" value="ECO:0007669"/>
    <property type="project" value="UniProtKB-UniRule"/>
</dbReference>
<feature type="binding site" evidence="11">
    <location>
        <position position="98"/>
    </location>
    <ligand>
        <name>Mg(2+)</name>
        <dbReference type="ChEBI" id="CHEBI:18420"/>
    </ligand>
</feature>
<dbReference type="InterPro" id="IPR014709">
    <property type="entry name" value="Glutathione_synthase_C_euk"/>
</dbReference>
<accession>A0A9W7F338</accession>
<comment type="catalytic activity">
    <reaction evidence="9">
        <text>gamma-L-glutamyl-L-cysteine + glycine + ATP = glutathione + ADP + phosphate + H(+)</text>
        <dbReference type="Rhea" id="RHEA:13557"/>
        <dbReference type="ChEBI" id="CHEBI:15378"/>
        <dbReference type="ChEBI" id="CHEBI:30616"/>
        <dbReference type="ChEBI" id="CHEBI:43474"/>
        <dbReference type="ChEBI" id="CHEBI:57305"/>
        <dbReference type="ChEBI" id="CHEBI:57925"/>
        <dbReference type="ChEBI" id="CHEBI:58173"/>
        <dbReference type="ChEBI" id="CHEBI:456216"/>
        <dbReference type="EC" id="6.3.2.3"/>
    </reaction>
</comment>